<comment type="caution">
    <text evidence="2">The sequence shown here is derived from an EMBL/GenBank/DDBJ whole genome shotgun (WGS) entry which is preliminary data.</text>
</comment>
<feature type="compositionally biased region" description="Polar residues" evidence="1">
    <location>
        <begin position="890"/>
        <end position="905"/>
    </location>
</feature>
<feature type="compositionally biased region" description="Low complexity" evidence="1">
    <location>
        <begin position="552"/>
        <end position="566"/>
    </location>
</feature>
<feature type="compositionally biased region" description="Basic and acidic residues" evidence="1">
    <location>
        <begin position="782"/>
        <end position="799"/>
    </location>
</feature>
<keyword evidence="3" id="KW-1185">Reference proteome</keyword>
<feature type="region of interest" description="Disordered" evidence="1">
    <location>
        <begin position="244"/>
        <end position="292"/>
    </location>
</feature>
<sequence>MDRVESNDDGQAIISLPGEMNQAPNLCTLATASEAASDLFQPLGQGEAGQEQVVPVQGLGLILYQDDQGANQQLCQHPPSTIYTATSGAGQDEHSPEQQSCAFRLPPIRRSSTINMSSSMGIVKGRKAALKDDGADKSQPASSALETPWDSHAQMAAFDIAPDKAPSSEPIPSTVFPPQGRPRAAGLKRLVKDKQSMPTSRRRLDDEHATQEVLALPVNTVVRARPIVLRGSVPNLAKGPWKLEESHLTKPLQTQTRNRSGTSSSQQPVMTSYEKETGLTTPILAPKPTRPRTSEVLLAVGSDFAEPPSPRMSQDDDFAEPEMTWSGEKRVAGQADDLIQPDELVQKRLEKEQELTSLGDGAFWTAKQANKPCANSPVSQQMENVATANPSMTPRASYHEVQQRAISSSSNSGGSIGHESTSRQGSQKSSPLVSSNARSAAPAPAPEGIANVSRRLDEDAMLPPLNPSLKMEASPKLRGNMSMPGIRDVFRRARHFRHDKSRQLPKGKGKQDAKGATRSPYQSHHADVSAAGQLPSVDVEGYDRRGSTPNILSSLSGTSTSGYGTSDQDGLEGHQQRWLRPQSAGSLPTMLARWSGEHQHGPEAKALHTAPFDEAGVGPSTLGLHRSAAARNPRPSPLGTEEPLTQRNLCPDVIREEPMNDNTAVAHKAKGDHIRHVSEPFPSMAQASHQAVPRTQSLRLAYIGAQHDGEPQRATMSSPHLSVASDRTHGCDLEAGRQDAHAWARPAYGPGGRRYASYQGEPTKRAKPRRRTISHLANTSQSRDEPKEKKKGHHGEGWSKRMSRFELSGLFRGFGKRRISLVEPEVDHGAPQPPAHSFAETPRMNRSLDSVPRPGQVASSGAVKRHSEEHISRWKGLGSRLLGHFSHFASSSQEKVGKHQNNNKSSNKRVEQVAPRTLSGFHGGAVDQRRPHNDDASRRQDGFYARQGRAGHHLQPPTSAAPKHARAVSQSILPTEATGSRSGPFAAPVARTRHSLPLAPMGQSSQAAAAAPRDKRLHAGHVAEFGPVFESVPVPRRYEIVHGEGSLAHAAGGGKVEAACQDEEQATRFGQQDWLRQQQQYQYQYQASQYQKPSVAPQQDSGPMWVQPPLSQPETMTPRTNLLHLADGLPRAGPSSAAAAAGQRPVSHNYHMSKPRSCSYSLADSPGCQSGDESRLSVEAITVSQQSYSPAFDMGQAARRPGAESISRNGSQGSEESKCDTAMPTSAVDTVRCLAQNSSGRDDDDDDDDEHVVGKSPVELDDTADHYQRSRRLEMQEEKILFRPEDSQDWQPPMLATSYPGQEWNPYNE</sequence>
<dbReference type="EMBL" id="NJEU01000515">
    <property type="protein sequence ID" value="PHH73304.1"/>
    <property type="molecule type" value="Genomic_DNA"/>
</dbReference>
<reference evidence="2 3" key="1">
    <citation type="submission" date="2017-06" db="EMBL/GenBank/DDBJ databases">
        <title>Ant-infecting Ophiocordyceps genomes reveal a high diversity of potential behavioral manipulation genes and a possible major role for enterotoxins.</title>
        <authorList>
            <person name="De Bekker C."/>
            <person name="Evans H.C."/>
            <person name="Brachmann A."/>
            <person name="Hughes D.P."/>
        </authorList>
    </citation>
    <scope>NUCLEOTIDE SEQUENCE [LARGE SCALE GENOMIC DNA]</scope>
    <source>
        <strain evidence="2 3">1348a</strain>
    </source>
</reference>
<feature type="region of interest" description="Disordered" evidence="1">
    <location>
        <begin position="1194"/>
        <end position="1309"/>
    </location>
</feature>
<feature type="compositionally biased region" description="Polar residues" evidence="1">
    <location>
        <begin position="418"/>
        <end position="433"/>
    </location>
</feature>
<gene>
    <name evidence="2" type="ORF">CDD82_5546</name>
</gene>
<feature type="region of interest" description="Disordered" evidence="1">
    <location>
        <begin position="396"/>
        <end position="448"/>
    </location>
</feature>
<evidence type="ECO:0000256" key="1">
    <source>
        <dbReference type="SAM" id="MobiDB-lite"/>
    </source>
</evidence>
<feature type="compositionally biased region" description="Polar residues" evidence="1">
    <location>
        <begin position="251"/>
        <end position="270"/>
    </location>
</feature>
<evidence type="ECO:0000313" key="3">
    <source>
        <dbReference type="Proteomes" id="UP000224854"/>
    </source>
</evidence>
<feature type="compositionally biased region" description="Low complexity" evidence="1">
    <location>
        <begin position="1132"/>
        <end position="1142"/>
    </location>
</feature>
<feature type="region of interest" description="Disordered" evidence="1">
    <location>
        <begin position="1129"/>
        <end position="1152"/>
    </location>
</feature>
<feature type="region of interest" description="Disordered" evidence="1">
    <location>
        <begin position="162"/>
        <end position="182"/>
    </location>
</feature>
<evidence type="ECO:0000313" key="2">
    <source>
        <dbReference type="EMBL" id="PHH73304.1"/>
    </source>
</evidence>
<feature type="compositionally biased region" description="Basic and acidic residues" evidence="1">
    <location>
        <begin position="1263"/>
        <end position="1286"/>
    </location>
</feature>
<organism evidence="2 3">
    <name type="scientific">Ophiocordyceps australis</name>
    <dbReference type="NCBI Taxonomy" id="1399860"/>
    <lineage>
        <taxon>Eukaryota</taxon>
        <taxon>Fungi</taxon>
        <taxon>Dikarya</taxon>
        <taxon>Ascomycota</taxon>
        <taxon>Pezizomycotina</taxon>
        <taxon>Sordariomycetes</taxon>
        <taxon>Hypocreomycetidae</taxon>
        <taxon>Hypocreales</taxon>
        <taxon>Ophiocordycipitaceae</taxon>
        <taxon>Ophiocordyceps</taxon>
    </lineage>
</organism>
<feature type="compositionally biased region" description="Basic and acidic residues" evidence="1">
    <location>
        <begin position="927"/>
        <end position="939"/>
    </location>
</feature>
<name>A0A2C5Z1R7_9HYPO</name>
<dbReference type="Proteomes" id="UP000224854">
    <property type="component" value="Unassembled WGS sequence"/>
</dbReference>
<feature type="region of interest" description="Disordered" evidence="1">
    <location>
        <begin position="949"/>
        <end position="968"/>
    </location>
</feature>
<dbReference type="OrthoDB" id="5151921at2759"/>
<feature type="region of interest" description="Disordered" evidence="1">
    <location>
        <begin position="742"/>
        <end position="800"/>
    </location>
</feature>
<proteinExistence type="predicted"/>
<feature type="region of interest" description="Disordered" evidence="1">
    <location>
        <begin position="460"/>
        <end position="483"/>
    </location>
</feature>
<feature type="compositionally biased region" description="Basic residues" evidence="1">
    <location>
        <begin position="496"/>
        <end position="508"/>
    </location>
</feature>
<feature type="region of interest" description="Disordered" evidence="1">
    <location>
        <begin position="890"/>
        <end position="939"/>
    </location>
</feature>
<protein>
    <submittedName>
        <fullName evidence="2">Uncharacterized protein</fullName>
    </submittedName>
</protein>
<feature type="region of interest" description="Disordered" evidence="1">
    <location>
        <begin position="847"/>
        <end position="869"/>
    </location>
</feature>
<accession>A0A2C5Z1R7</accession>
<feature type="region of interest" description="Disordered" evidence="1">
    <location>
        <begin position="496"/>
        <end position="576"/>
    </location>
</feature>